<keyword evidence="7" id="KW-1185">Reference proteome</keyword>
<dbReference type="PANTHER" id="PTHR33823">
    <property type="entry name" value="RNA POLYMERASE-BINDING TRANSCRIPTION FACTOR DKSA-RELATED"/>
    <property type="match status" value="1"/>
</dbReference>
<proteinExistence type="predicted"/>
<evidence type="ECO:0000256" key="1">
    <source>
        <dbReference type="ARBA" id="ARBA00022723"/>
    </source>
</evidence>
<dbReference type="Pfam" id="PF01258">
    <property type="entry name" value="zf-dskA_traR"/>
    <property type="match status" value="1"/>
</dbReference>
<dbReference type="Gene3D" id="1.20.120.910">
    <property type="entry name" value="DksA, coiled-coil domain"/>
    <property type="match status" value="1"/>
</dbReference>
<evidence type="ECO:0000313" key="7">
    <source>
        <dbReference type="Proteomes" id="UP001162734"/>
    </source>
</evidence>
<organism evidence="6 7">
    <name type="scientific">Anaeromyxobacter paludicola</name>
    <dbReference type="NCBI Taxonomy" id="2918171"/>
    <lineage>
        <taxon>Bacteria</taxon>
        <taxon>Pseudomonadati</taxon>
        <taxon>Myxococcota</taxon>
        <taxon>Myxococcia</taxon>
        <taxon>Myxococcales</taxon>
        <taxon>Cystobacterineae</taxon>
        <taxon>Anaeromyxobacteraceae</taxon>
        <taxon>Anaeromyxobacter</taxon>
    </lineage>
</organism>
<name>A0ABM7X864_9BACT</name>
<evidence type="ECO:0000259" key="5">
    <source>
        <dbReference type="Pfam" id="PF01258"/>
    </source>
</evidence>
<evidence type="ECO:0000313" key="6">
    <source>
        <dbReference type="EMBL" id="BDG08032.1"/>
    </source>
</evidence>
<protein>
    <recommendedName>
        <fullName evidence="5">Zinc finger DksA/TraR C4-type domain-containing protein</fullName>
    </recommendedName>
</protein>
<dbReference type="InterPro" id="IPR000962">
    <property type="entry name" value="Znf_DskA_TraR"/>
</dbReference>
<evidence type="ECO:0000256" key="4">
    <source>
        <dbReference type="PROSITE-ProRule" id="PRU00510"/>
    </source>
</evidence>
<dbReference type="SUPFAM" id="SSF57716">
    <property type="entry name" value="Glucocorticoid receptor-like (DNA-binding domain)"/>
    <property type="match status" value="1"/>
</dbReference>
<reference evidence="7" key="1">
    <citation type="journal article" date="2022" name="Int. J. Syst. Evol. Microbiol.">
        <title>Anaeromyxobacter oryzae sp. nov., Anaeromyxobacter diazotrophicus sp. nov. and Anaeromyxobacter paludicola sp. nov., isolated from paddy soils.</title>
        <authorList>
            <person name="Itoh H."/>
            <person name="Xu Z."/>
            <person name="Mise K."/>
            <person name="Masuda Y."/>
            <person name="Ushijima N."/>
            <person name="Hayakawa C."/>
            <person name="Shiratori Y."/>
            <person name="Senoo K."/>
        </authorList>
    </citation>
    <scope>NUCLEOTIDE SEQUENCE [LARGE SCALE GENOMIC DNA]</scope>
    <source>
        <strain evidence="7">Red630</strain>
    </source>
</reference>
<keyword evidence="3" id="KW-0862">Zinc</keyword>
<dbReference type="PROSITE" id="PS51128">
    <property type="entry name" value="ZF_DKSA_2"/>
    <property type="match status" value="1"/>
</dbReference>
<feature type="domain" description="Zinc finger DksA/TraR C4-type" evidence="5">
    <location>
        <begin position="66"/>
        <end position="95"/>
    </location>
</feature>
<dbReference type="EMBL" id="AP025592">
    <property type="protein sequence ID" value="BDG08032.1"/>
    <property type="molecule type" value="Genomic_DNA"/>
</dbReference>
<keyword evidence="1" id="KW-0479">Metal-binding</keyword>
<dbReference type="RefSeq" id="WP_248345140.1">
    <property type="nucleotide sequence ID" value="NZ_AP025592.1"/>
</dbReference>
<feature type="zinc finger region" description="dksA C4-type" evidence="4">
    <location>
        <begin position="71"/>
        <end position="95"/>
    </location>
</feature>
<sequence length="103" mass="11431">MSRIDIDARTLLQERRQALRHPRRALARAQGGGAWEEWGGDAEPLAAEARRELHEIEAALSRIEEGRYGICQACGGPMGLQRLRAIPEARYCLACSGNHHADD</sequence>
<keyword evidence="2" id="KW-0863">Zinc-finger</keyword>
<evidence type="ECO:0000256" key="2">
    <source>
        <dbReference type="ARBA" id="ARBA00022771"/>
    </source>
</evidence>
<accession>A0ABM7X864</accession>
<dbReference type="PANTHER" id="PTHR33823:SF4">
    <property type="entry name" value="GENERAL STRESS PROTEIN 16O"/>
    <property type="match status" value="1"/>
</dbReference>
<gene>
    <name evidence="6" type="ORF">AMPC_11450</name>
</gene>
<dbReference type="Proteomes" id="UP001162734">
    <property type="component" value="Chromosome"/>
</dbReference>
<evidence type="ECO:0000256" key="3">
    <source>
        <dbReference type="ARBA" id="ARBA00022833"/>
    </source>
</evidence>